<reference evidence="1 2" key="1">
    <citation type="journal article" date="2021" name="Plant Biotechnol. J.">
        <title>Multi-omics assisted identification of the key and species-specific regulatory components of drought-tolerant mechanisms in Gossypium stocksii.</title>
        <authorList>
            <person name="Yu D."/>
            <person name="Ke L."/>
            <person name="Zhang D."/>
            <person name="Wu Y."/>
            <person name="Sun Y."/>
            <person name="Mei J."/>
            <person name="Sun J."/>
            <person name="Sun Y."/>
        </authorList>
    </citation>
    <scope>NUCLEOTIDE SEQUENCE [LARGE SCALE GENOMIC DNA]</scope>
    <source>
        <strain evidence="2">cv. E1</strain>
        <tissue evidence="1">Leaf</tissue>
    </source>
</reference>
<evidence type="ECO:0000313" key="2">
    <source>
        <dbReference type="Proteomes" id="UP000828251"/>
    </source>
</evidence>
<sequence length="111" mass="12548">MIIQELEFNMSPPTSGSDNPELGFEALTRVVKKVLEEVFEGKIREISETLQARCVDCRKKRGCDSPRLEPRSAKHGRTHLSYSKCSASSDTSVPCWMVSVLEVCERSWVQD</sequence>
<accession>A0A9D3ZGE6</accession>
<name>A0A9D3ZGE6_9ROSI</name>
<dbReference type="Proteomes" id="UP000828251">
    <property type="component" value="Unassembled WGS sequence"/>
</dbReference>
<gene>
    <name evidence="1" type="ORF">J1N35_044879</name>
</gene>
<dbReference type="AlphaFoldDB" id="A0A9D3ZGE6"/>
<proteinExistence type="predicted"/>
<organism evidence="1 2">
    <name type="scientific">Gossypium stocksii</name>
    <dbReference type="NCBI Taxonomy" id="47602"/>
    <lineage>
        <taxon>Eukaryota</taxon>
        <taxon>Viridiplantae</taxon>
        <taxon>Streptophyta</taxon>
        <taxon>Embryophyta</taxon>
        <taxon>Tracheophyta</taxon>
        <taxon>Spermatophyta</taxon>
        <taxon>Magnoliopsida</taxon>
        <taxon>eudicotyledons</taxon>
        <taxon>Gunneridae</taxon>
        <taxon>Pentapetalae</taxon>
        <taxon>rosids</taxon>
        <taxon>malvids</taxon>
        <taxon>Malvales</taxon>
        <taxon>Malvaceae</taxon>
        <taxon>Malvoideae</taxon>
        <taxon>Gossypium</taxon>
    </lineage>
</organism>
<keyword evidence="2" id="KW-1185">Reference proteome</keyword>
<dbReference type="EMBL" id="JAIQCV010000013">
    <property type="protein sequence ID" value="KAH1032705.1"/>
    <property type="molecule type" value="Genomic_DNA"/>
</dbReference>
<evidence type="ECO:0000313" key="1">
    <source>
        <dbReference type="EMBL" id="KAH1032705.1"/>
    </source>
</evidence>
<protein>
    <submittedName>
        <fullName evidence="1">Uncharacterized protein</fullName>
    </submittedName>
</protein>
<comment type="caution">
    <text evidence="1">The sequence shown here is derived from an EMBL/GenBank/DDBJ whole genome shotgun (WGS) entry which is preliminary data.</text>
</comment>